<evidence type="ECO:0000313" key="2">
    <source>
        <dbReference type="Proteomes" id="UP000588098"/>
    </source>
</evidence>
<evidence type="ECO:0000313" key="1">
    <source>
        <dbReference type="EMBL" id="MBB5933125.1"/>
    </source>
</evidence>
<reference evidence="1 2" key="1">
    <citation type="submission" date="2020-08" db="EMBL/GenBank/DDBJ databases">
        <title>Genomic Encyclopedia of Type Strains, Phase III (KMG-III): the genomes of soil and plant-associated and newly described type strains.</title>
        <authorList>
            <person name="Whitman W."/>
        </authorList>
    </citation>
    <scope>NUCLEOTIDE SEQUENCE [LARGE SCALE GENOMIC DNA]</scope>
    <source>
        <strain evidence="1 2">CECT 8305</strain>
    </source>
</reference>
<comment type="caution">
    <text evidence="1">The sequence shown here is derived from an EMBL/GenBank/DDBJ whole genome shotgun (WGS) entry which is preliminary data.</text>
</comment>
<gene>
    <name evidence="1" type="ORF">FHS42_000143</name>
</gene>
<name>A0A7W9Q3W4_9ACTN</name>
<keyword evidence="2" id="KW-1185">Reference proteome</keyword>
<proteinExistence type="predicted"/>
<dbReference type="Proteomes" id="UP000588098">
    <property type="component" value="Unassembled WGS sequence"/>
</dbReference>
<organism evidence="1 2">
    <name type="scientific">Streptomyces zagrosensis</name>
    <dbReference type="NCBI Taxonomy" id="1042984"/>
    <lineage>
        <taxon>Bacteria</taxon>
        <taxon>Bacillati</taxon>
        <taxon>Actinomycetota</taxon>
        <taxon>Actinomycetes</taxon>
        <taxon>Kitasatosporales</taxon>
        <taxon>Streptomycetaceae</taxon>
        <taxon>Streptomyces</taxon>
    </lineage>
</organism>
<protein>
    <recommendedName>
        <fullName evidence="3">Transposase</fullName>
    </recommendedName>
</protein>
<dbReference type="AlphaFoldDB" id="A0A7W9Q3W4"/>
<dbReference type="EMBL" id="JACHJL010000001">
    <property type="protein sequence ID" value="MBB5933125.1"/>
    <property type="molecule type" value="Genomic_DNA"/>
</dbReference>
<accession>A0A7W9Q3W4</accession>
<evidence type="ECO:0008006" key="3">
    <source>
        <dbReference type="Google" id="ProtNLM"/>
    </source>
</evidence>
<dbReference type="RefSeq" id="WP_184568507.1">
    <property type="nucleotide sequence ID" value="NZ_JACHJL010000001.1"/>
</dbReference>
<sequence length="68" mass="7692">MKFWGELAPHRLTWARSRLFCLAASTGLVGDAYDNTLMESVIGLFKSELIRPRRPRKTPSEVELATAE</sequence>